<comment type="caution">
    <text evidence="2">The sequence shown here is derived from an EMBL/GenBank/DDBJ whole genome shotgun (WGS) entry which is preliminary data.</text>
</comment>
<sequence length="288" mass="32471">MSIAVMLREAIFTAFIIVDVAHTVRDKRRKHIAWKAQQEYLQERALQLKAAAEQEAFRPKKSLIQTHKDDIRSLTWHACLLALLLLGVACWAREYLRLALCVCVALMCIHAAALHTKQSITERRMKEASLSLALQPGLPAMVLGLKGTWLKDKGASSSMEAAMDLMQLNGIIRRAINLVTGAQIHVDETMFEFAVTSIIPGFKVRERYPMNGEERQHRRRDLRKGRARGQVSITAEQELRVSLAWDDPHGGSGYDLYHLVDYNTLCIKSLICVGDGTATYSALYKRKV</sequence>
<keyword evidence="1" id="KW-0472">Membrane</keyword>
<dbReference type="Proteomes" id="UP001314263">
    <property type="component" value="Unassembled WGS sequence"/>
</dbReference>
<proteinExistence type="predicted"/>
<dbReference type="AlphaFoldDB" id="A0AAV1HVU8"/>
<protein>
    <submittedName>
        <fullName evidence="2">Uncharacterized protein</fullName>
    </submittedName>
</protein>
<dbReference type="EMBL" id="CAUYUE010000001">
    <property type="protein sequence ID" value="CAK0736830.1"/>
    <property type="molecule type" value="Genomic_DNA"/>
</dbReference>
<keyword evidence="3" id="KW-1185">Reference proteome</keyword>
<keyword evidence="1" id="KW-0812">Transmembrane</keyword>
<organism evidence="2 3">
    <name type="scientific">Coccomyxa viridis</name>
    <dbReference type="NCBI Taxonomy" id="1274662"/>
    <lineage>
        <taxon>Eukaryota</taxon>
        <taxon>Viridiplantae</taxon>
        <taxon>Chlorophyta</taxon>
        <taxon>core chlorophytes</taxon>
        <taxon>Trebouxiophyceae</taxon>
        <taxon>Trebouxiophyceae incertae sedis</taxon>
        <taxon>Coccomyxaceae</taxon>
        <taxon>Coccomyxa</taxon>
    </lineage>
</organism>
<evidence type="ECO:0000313" key="3">
    <source>
        <dbReference type="Proteomes" id="UP001314263"/>
    </source>
</evidence>
<gene>
    <name evidence="2" type="ORF">CVIRNUC_000810</name>
</gene>
<reference evidence="2 3" key="1">
    <citation type="submission" date="2023-10" db="EMBL/GenBank/DDBJ databases">
        <authorList>
            <person name="Maclean D."/>
            <person name="Macfadyen A."/>
        </authorList>
    </citation>
    <scope>NUCLEOTIDE SEQUENCE [LARGE SCALE GENOMIC DNA]</scope>
</reference>
<keyword evidence="1" id="KW-1133">Transmembrane helix</keyword>
<name>A0AAV1HVU8_9CHLO</name>
<feature type="transmembrane region" description="Helical" evidence="1">
    <location>
        <begin position="95"/>
        <end position="116"/>
    </location>
</feature>
<evidence type="ECO:0000256" key="1">
    <source>
        <dbReference type="SAM" id="Phobius"/>
    </source>
</evidence>
<feature type="transmembrane region" description="Helical" evidence="1">
    <location>
        <begin position="71"/>
        <end position="89"/>
    </location>
</feature>
<evidence type="ECO:0000313" key="2">
    <source>
        <dbReference type="EMBL" id="CAK0736830.1"/>
    </source>
</evidence>
<accession>A0AAV1HVU8</accession>